<keyword evidence="2" id="KW-1185">Reference proteome</keyword>
<dbReference type="AlphaFoldDB" id="A0A8X6VRQ3"/>
<dbReference type="InterPro" id="IPR043502">
    <property type="entry name" value="DNA/RNA_pol_sf"/>
</dbReference>
<gene>
    <name evidence="1" type="primary">AVEN_110592_1</name>
    <name evidence="1" type="ORF">TNCV_4646401</name>
</gene>
<accession>A0A8X6VRQ3</accession>
<evidence type="ECO:0000313" key="1">
    <source>
        <dbReference type="EMBL" id="GFY19464.1"/>
    </source>
</evidence>
<sequence length="150" mass="17530">MINKLKCGNFFDDYQNDFREWESMNIIERVSDIELNNKCHYLPHRPVIKLNSQTTKVRPVFDASASQRGKLSLNECLHKGINLLEKIPDILDRFRMFPIGISTDIEKAFLMLSVAPKDRDFLDIFPRVRRDKKCIGIAELCLGYVLVHIY</sequence>
<protein>
    <submittedName>
        <fullName evidence="1">Integrase catalytic domain-containing protein</fullName>
    </submittedName>
</protein>
<name>A0A8X6VRQ3_TRICX</name>
<reference evidence="1" key="1">
    <citation type="submission" date="2020-08" db="EMBL/GenBank/DDBJ databases">
        <title>Multicomponent nature underlies the extraordinary mechanical properties of spider dragline silk.</title>
        <authorList>
            <person name="Kono N."/>
            <person name="Nakamura H."/>
            <person name="Mori M."/>
            <person name="Yoshida Y."/>
            <person name="Ohtoshi R."/>
            <person name="Malay A.D."/>
            <person name="Moran D.A.P."/>
            <person name="Tomita M."/>
            <person name="Numata K."/>
            <person name="Arakawa K."/>
        </authorList>
    </citation>
    <scope>NUCLEOTIDE SEQUENCE</scope>
</reference>
<dbReference type="SUPFAM" id="SSF56672">
    <property type="entry name" value="DNA/RNA polymerases"/>
    <property type="match status" value="1"/>
</dbReference>
<proteinExistence type="predicted"/>
<dbReference type="PANTHER" id="PTHR47331">
    <property type="entry name" value="PHD-TYPE DOMAIN-CONTAINING PROTEIN"/>
    <property type="match status" value="1"/>
</dbReference>
<organism evidence="1 2">
    <name type="scientific">Trichonephila clavipes</name>
    <name type="common">Golden silk orbweaver</name>
    <name type="synonym">Nephila clavipes</name>
    <dbReference type="NCBI Taxonomy" id="2585209"/>
    <lineage>
        <taxon>Eukaryota</taxon>
        <taxon>Metazoa</taxon>
        <taxon>Ecdysozoa</taxon>
        <taxon>Arthropoda</taxon>
        <taxon>Chelicerata</taxon>
        <taxon>Arachnida</taxon>
        <taxon>Araneae</taxon>
        <taxon>Araneomorphae</taxon>
        <taxon>Entelegynae</taxon>
        <taxon>Araneoidea</taxon>
        <taxon>Nephilidae</taxon>
        <taxon>Trichonephila</taxon>
    </lineage>
</organism>
<dbReference type="GO" id="GO:0071897">
    <property type="term" value="P:DNA biosynthetic process"/>
    <property type="evidence" value="ECO:0007669"/>
    <property type="project" value="UniProtKB-ARBA"/>
</dbReference>
<dbReference type="PANTHER" id="PTHR47331:SF1">
    <property type="entry name" value="GAG-LIKE PROTEIN"/>
    <property type="match status" value="1"/>
</dbReference>
<dbReference type="Proteomes" id="UP000887159">
    <property type="component" value="Unassembled WGS sequence"/>
</dbReference>
<evidence type="ECO:0000313" key="2">
    <source>
        <dbReference type="Proteomes" id="UP000887159"/>
    </source>
</evidence>
<dbReference type="EMBL" id="BMAU01021353">
    <property type="protein sequence ID" value="GFY19464.1"/>
    <property type="molecule type" value="Genomic_DNA"/>
</dbReference>
<comment type="caution">
    <text evidence="1">The sequence shown here is derived from an EMBL/GenBank/DDBJ whole genome shotgun (WGS) entry which is preliminary data.</text>
</comment>